<dbReference type="RefSeq" id="XP_039242387.1">
    <property type="nucleotide sequence ID" value="XM_039386453.1"/>
</dbReference>
<dbReference type="AlphaFoldDB" id="A0A7R5KZF0"/>
<dbReference type="GeneID" id="120324296"/>
<keyword evidence="2" id="KW-1185">Reference proteome</keyword>
<evidence type="ECO:0000313" key="3">
    <source>
        <dbReference type="RefSeq" id="XP_039242387.1"/>
    </source>
</evidence>
<organism evidence="2 3">
    <name type="scientific">Pipra filicauda</name>
    <name type="common">Wire-tailed manakin</name>
    <dbReference type="NCBI Taxonomy" id="649802"/>
    <lineage>
        <taxon>Eukaryota</taxon>
        <taxon>Metazoa</taxon>
        <taxon>Chordata</taxon>
        <taxon>Craniata</taxon>
        <taxon>Vertebrata</taxon>
        <taxon>Euteleostomi</taxon>
        <taxon>Archelosauria</taxon>
        <taxon>Archosauria</taxon>
        <taxon>Dinosauria</taxon>
        <taxon>Saurischia</taxon>
        <taxon>Theropoda</taxon>
        <taxon>Coelurosauria</taxon>
        <taxon>Aves</taxon>
        <taxon>Neognathae</taxon>
        <taxon>Neoaves</taxon>
        <taxon>Telluraves</taxon>
        <taxon>Australaves</taxon>
        <taxon>Passeriformes</taxon>
        <taxon>Pipridae</taxon>
        <taxon>Pipra</taxon>
    </lineage>
</organism>
<dbReference type="InParanoid" id="A0A7R5KZF0"/>
<gene>
    <name evidence="3" type="primary">LOC120324296</name>
</gene>
<protein>
    <submittedName>
        <fullName evidence="3">Transcription initiation factor TFIID subunit 4-like</fullName>
    </submittedName>
</protein>
<feature type="region of interest" description="Disordered" evidence="1">
    <location>
        <begin position="27"/>
        <end position="95"/>
    </location>
</feature>
<dbReference type="Proteomes" id="UP000504627">
    <property type="component" value="Unplaced"/>
</dbReference>
<sequence length="116" mass="11651">MCGAVPGAERVEEAAGAEPRVCGVAAKAARPGPGAGAAAGHGESPGPPGGSGRLRTGQASSPARLESVGGASPERRKGRPHRGRRAVSGVGRGRVPERLLREDFNPACGRIITARE</sequence>
<name>A0A7R5KZF0_9PASS</name>
<accession>A0A7R5KZF0</accession>
<feature type="compositionally biased region" description="Basic residues" evidence="1">
    <location>
        <begin position="76"/>
        <end position="85"/>
    </location>
</feature>
<reference evidence="3" key="1">
    <citation type="submission" date="2025-08" db="UniProtKB">
        <authorList>
            <consortium name="RefSeq"/>
        </authorList>
    </citation>
    <scope>IDENTIFICATION</scope>
    <source>
        <tissue evidence="3">Muscle</tissue>
    </source>
</reference>
<evidence type="ECO:0000313" key="2">
    <source>
        <dbReference type="Proteomes" id="UP000504627"/>
    </source>
</evidence>
<evidence type="ECO:0000256" key="1">
    <source>
        <dbReference type="SAM" id="MobiDB-lite"/>
    </source>
</evidence>
<proteinExistence type="predicted"/>